<keyword evidence="4" id="KW-1185">Reference proteome</keyword>
<dbReference type="Proteomes" id="UP000539146">
    <property type="component" value="Unassembled WGS sequence"/>
</dbReference>
<proteinExistence type="predicted"/>
<dbReference type="RefSeq" id="WP_058740971.1">
    <property type="nucleotide sequence ID" value="NZ_BAAAWP010000001.1"/>
</dbReference>
<sequence>MTEPIDATQTSTTGDARRIVELAAATNTSMSNQLLLDTLRRNAQVSTRHIRKDFIEVANAQTVLGYVCRQRKDYVALRGDDPAWAQEVGRYGTEALAVEALRMRRA</sequence>
<dbReference type="GeneID" id="95325453"/>
<evidence type="ECO:0000313" key="3">
    <source>
        <dbReference type="Proteomes" id="UP000539146"/>
    </source>
</evidence>
<evidence type="ECO:0000313" key="4">
    <source>
        <dbReference type="Proteomes" id="UP001652264"/>
    </source>
</evidence>
<organism evidence="2 3">
    <name type="scientific">Curtobacterium citreum</name>
    <dbReference type="NCBI Taxonomy" id="2036"/>
    <lineage>
        <taxon>Bacteria</taxon>
        <taxon>Bacillati</taxon>
        <taxon>Actinomycetota</taxon>
        <taxon>Actinomycetes</taxon>
        <taxon>Micrococcales</taxon>
        <taxon>Microbacteriaceae</taxon>
        <taxon>Curtobacterium</taxon>
    </lineage>
</organism>
<evidence type="ECO:0000313" key="2">
    <source>
        <dbReference type="EMBL" id="NUU29273.1"/>
    </source>
</evidence>
<reference evidence="1 4" key="2">
    <citation type="submission" date="2022-08" db="EMBL/GenBank/DDBJ databases">
        <title>Taxonomy of Curtobacterium flaccumfaciens.</title>
        <authorList>
            <person name="Osdaghi E."/>
            <person name="Taghavi S.M."/>
            <person name="Hamidizade M."/>
            <person name="Abachi H."/>
            <person name="Fazliarab A."/>
            <person name="Baeyen S."/>
            <person name="Portier P."/>
            <person name="Van Vaerenbergh J."/>
            <person name="Jacques M.-A."/>
        </authorList>
    </citation>
    <scope>NUCLEOTIDE SEQUENCE [LARGE SCALE GENOMIC DNA]</scope>
    <source>
        <strain evidence="1 4">LMG8786T</strain>
    </source>
</reference>
<gene>
    <name evidence="2" type="ORF">HP467_14350</name>
    <name evidence="1" type="ORF">NYQ28_06810</name>
</gene>
<dbReference type="EMBL" id="JANVAD010000003">
    <property type="protein sequence ID" value="MCS6522273.1"/>
    <property type="molecule type" value="Genomic_DNA"/>
</dbReference>
<protein>
    <submittedName>
        <fullName evidence="2">Uncharacterized protein</fullName>
    </submittedName>
</protein>
<name>A0A850E0V6_9MICO</name>
<dbReference type="Proteomes" id="UP001652264">
    <property type="component" value="Unassembled WGS sequence"/>
</dbReference>
<reference evidence="2 3" key="1">
    <citation type="submission" date="2020-05" db="EMBL/GenBank/DDBJ databases">
        <title>Genome Sequencing of Type Strains.</title>
        <authorList>
            <person name="Lemaire J.F."/>
            <person name="Inderbitzin P."/>
            <person name="Gregorio O.A."/>
            <person name="Collins S.B."/>
            <person name="Wespe N."/>
            <person name="Knight-Connoni V."/>
        </authorList>
    </citation>
    <scope>NUCLEOTIDE SEQUENCE [LARGE SCALE GENOMIC DNA]</scope>
    <source>
        <strain evidence="2 3">DSM 20512</strain>
    </source>
</reference>
<dbReference type="AlphaFoldDB" id="A0A850E0V6"/>
<dbReference type="EMBL" id="JABMCG010000123">
    <property type="protein sequence ID" value="NUU29273.1"/>
    <property type="molecule type" value="Genomic_DNA"/>
</dbReference>
<evidence type="ECO:0000313" key="1">
    <source>
        <dbReference type="EMBL" id="MCS6522273.1"/>
    </source>
</evidence>
<comment type="caution">
    <text evidence="2">The sequence shown here is derived from an EMBL/GenBank/DDBJ whole genome shotgun (WGS) entry which is preliminary data.</text>
</comment>
<accession>A0A850E0V6</accession>